<dbReference type="PROSITE" id="PS51462">
    <property type="entry name" value="NUDIX"/>
    <property type="match status" value="1"/>
</dbReference>
<sequence length="236" mass="25602">MGAKDDPSEVRHESARHEFETLSSRTAYNGAIVALRLDQVVMPGGRAAEREVVEHDGAVAIVAIDADDRLVLVYQYRHPIGRRLWEIPAGLLDVPGEDPLAAAQRELAEETGLAAASWSVLLDIALSPGFTDESVRVYLAEDLSEVERPEPEHEEADLQIERFPLDDALAMVLAGDIVNATAVAAIGALAAARARGMTPQDLRPVQSPWLDRPESFCARRHARAGESATDENTPRG</sequence>
<dbReference type="RefSeq" id="WP_072740334.1">
    <property type="nucleotide sequence ID" value="NZ_CP048813.1"/>
</dbReference>
<dbReference type="AlphaFoldDB" id="A0A1G8STV7"/>
<gene>
    <name evidence="2" type="ORF">SAMN05444695_12411</name>
</gene>
<dbReference type="PANTHER" id="PTHR11839:SF31">
    <property type="entry name" value="ADP-RIBOSE PYROPHOSPHATASE"/>
    <property type="match status" value="1"/>
</dbReference>
<keyword evidence="1" id="KW-0378">Hydrolase</keyword>
<organism evidence="2 3">
    <name type="scientific">Rhodococcus triatomae</name>
    <dbReference type="NCBI Taxonomy" id="300028"/>
    <lineage>
        <taxon>Bacteria</taxon>
        <taxon>Bacillati</taxon>
        <taxon>Actinomycetota</taxon>
        <taxon>Actinomycetes</taxon>
        <taxon>Mycobacteriales</taxon>
        <taxon>Nocardiaceae</taxon>
        <taxon>Rhodococcus</taxon>
    </lineage>
</organism>
<evidence type="ECO:0000313" key="3">
    <source>
        <dbReference type="Proteomes" id="UP000183263"/>
    </source>
</evidence>
<dbReference type="Proteomes" id="UP000183263">
    <property type="component" value="Unassembled WGS sequence"/>
</dbReference>
<proteinExistence type="predicted"/>
<evidence type="ECO:0000313" key="2">
    <source>
        <dbReference type="EMBL" id="SDJ32712.1"/>
    </source>
</evidence>
<dbReference type="SUPFAM" id="SSF55811">
    <property type="entry name" value="Nudix"/>
    <property type="match status" value="1"/>
</dbReference>
<dbReference type="CDD" id="cd24158">
    <property type="entry name" value="NUDIX_ADPRase_Rv1700"/>
    <property type="match status" value="1"/>
</dbReference>
<dbReference type="PANTHER" id="PTHR11839">
    <property type="entry name" value="UDP/ADP-SUGAR PYROPHOSPHATASE"/>
    <property type="match status" value="1"/>
</dbReference>
<protein>
    <submittedName>
        <fullName evidence="2">ADP-ribose pyrophosphatase</fullName>
    </submittedName>
</protein>
<reference evidence="2 3" key="1">
    <citation type="submission" date="2016-10" db="EMBL/GenBank/DDBJ databases">
        <authorList>
            <person name="de Groot N.N."/>
        </authorList>
    </citation>
    <scope>NUCLEOTIDE SEQUENCE [LARGE SCALE GENOMIC DNA]</scope>
    <source>
        <strain evidence="2 3">DSM 44892</strain>
    </source>
</reference>
<dbReference type="Gene3D" id="3.90.79.10">
    <property type="entry name" value="Nucleoside Triphosphate Pyrophosphohydrolase"/>
    <property type="match status" value="1"/>
</dbReference>
<dbReference type="InterPro" id="IPR015797">
    <property type="entry name" value="NUDIX_hydrolase-like_dom_sf"/>
</dbReference>
<dbReference type="InterPro" id="IPR000086">
    <property type="entry name" value="NUDIX_hydrolase_dom"/>
</dbReference>
<accession>A0A1G8STV7</accession>
<dbReference type="GO" id="GO:0005829">
    <property type="term" value="C:cytosol"/>
    <property type="evidence" value="ECO:0007669"/>
    <property type="project" value="TreeGrafter"/>
</dbReference>
<evidence type="ECO:0000256" key="1">
    <source>
        <dbReference type="ARBA" id="ARBA00022801"/>
    </source>
</evidence>
<dbReference type="GO" id="GO:0016787">
    <property type="term" value="F:hydrolase activity"/>
    <property type="evidence" value="ECO:0007669"/>
    <property type="project" value="UniProtKB-KW"/>
</dbReference>
<dbReference type="EMBL" id="FNDN01000024">
    <property type="protein sequence ID" value="SDJ32712.1"/>
    <property type="molecule type" value="Genomic_DNA"/>
</dbReference>
<name>A0A1G8STV7_9NOCA</name>
<dbReference type="GO" id="GO:0006753">
    <property type="term" value="P:nucleoside phosphate metabolic process"/>
    <property type="evidence" value="ECO:0007669"/>
    <property type="project" value="TreeGrafter"/>
</dbReference>
<dbReference type="GO" id="GO:0019693">
    <property type="term" value="P:ribose phosphate metabolic process"/>
    <property type="evidence" value="ECO:0007669"/>
    <property type="project" value="TreeGrafter"/>
</dbReference>
<keyword evidence="3" id="KW-1185">Reference proteome</keyword>
<dbReference type="OrthoDB" id="9806150at2"/>
<dbReference type="Pfam" id="PF00293">
    <property type="entry name" value="NUDIX"/>
    <property type="match status" value="1"/>
</dbReference>